<sequence length="158" mass="17918">MNNGNKLIAVVRLRGQVGVARKIKDTLAMLRLHKRYHCVIVPDTPSYRGMLQVVKDYVAFGEIDAETLAMLLRNRGRLVGNKPLTDEYIKEKTGYNSIEEFAKAVIEGKASLKDVPGLKPVFRLHPPRGGLKNIKWHYPMGSLGYHGKDICKLLYKMR</sequence>
<dbReference type="InterPro" id="IPR039699">
    <property type="entry name" value="Ribosomal_uL30"/>
</dbReference>
<dbReference type="OrthoDB" id="6379at2157"/>
<dbReference type="AlphaFoldDB" id="D2RE45"/>
<evidence type="ECO:0000256" key="1">
    <source>
        <dbReference type="ARBA" id="ARBA00007594"/>
    </source>
</evidence>
<dbReference type="GO" id="GO:0003723">
    <property type="term" value="F:RNA binding"/>
    <property type="evidence" value="ECO:0007669"/>
    <property type="project" value="TreeGrafter"/>
</dbReference>
<dbReference type="RefSeq" id="WP_012940725.1">
    <property type="nucleotide sequence ID" value="NC_013741.1"/>
</dbReference>
<dbReference type="NCBIfam" id="TIGR01309">
    <property type="entry name" value="uL30_arch"/>
    <property type="match status" value="1"/>
</dbReference>
<dbReference type="STRING" id="572546.Arcpr_1340"/>
<dbReference type="eggNOG" id="arCOG04086">
    <property type="taxonomic scope" value="Archaea"/>
</dbReference>
<dbReference type="GO" id="GO:0000463">
    <property type="term" value="P:maturation of LSU-rRNA from tricistronic rRNA transcript (SSU-rRNA, 5.8S rRNA, LSU-rRNA)"/>
    <property type="evidence" value="ECO:0007669"/>
    <property type="project" value="TreeGrafter"/>
</dbReference>
<dbReference type="GO" id="GO:0022625">
    <property type="term" value="C:cytosolic large ribosomal subunit"/>
    <property type="evidence" value="ECO:0007669"/>
    <property type="project" value="UniProtKB-UniRule"/>
</dbReference>
<evidence type="ECO:0000313" key="6">
    <source>
        <dbReference type="EMBL" id="ADB58389.1"/>
    </source>
</evidence>
<dbReference type="InterPro" id="IPR035808">
    <property type="entry name" value="Ribosomal_uL30_euk_arc"/>
</dbReference>
<protein>
    <recommendedName>
        <fullName evidence="4">Large ribosomal subunit protein uL30</fullName>
    </recommendedName>
</protein>
<dbReference type="Gene3D" id="1.10.15.30">
    <property type="match status" value="1"/>
</dbReference>
<dbReference type="GeneID" id="8740027"/>
<keyword evidence="3 4" id="KW-0687">Ribonucleoprotein</keyword>
<dbReference type="FunFam" id="1.10.15.30:FF:000002">
    <property type="entry name" value="50S ribosomal protein L30"/>
    <property type="match status" value="1"/>
</dbReference>
<comment type="subunit">
    <text evidence="4">Part of the 50S ribosomal subunit.</text>
</comment>
<evidence type="ECO:0000259" key="5">
    <source>
        <dbReference type="Pfam" id="PF00327"/>
    </source>
</evidence>
<dbReference type="Proteomes" id="UP000001901">
    <property type="component" value="Chromosome"/>
</dbReference>
<keyword evidence="2 4" id="KW-0689">Ribosomal protein</keyword>
<dbReference type="InterPro" id="IPR005997">
    <property type="entry name" value="Ribosomal_uL30_arc"/>
</dbReference>
<dbReference type="PANTHER" id="PTHR11524">
    <property type="entry name" value="60S RIBOSOMAL PROTEIN L7"/>
    <property type="match status" value="1"/>
</dbReference>
<dbReference type="PaxDb" id="572546-Arcpr_1340"/>
<evidence type="ECO:0000313" key="7">
    <source>
        <dbReference type="Proteomes" id="UP000001901"/>
    </source>
</evidence>
<keyword evidence="7" id="KW-1185">Reference proteome</keyword>
<proteinExistence type="inferred from homology"/>
<reference evidence="6 7" key="1">
    <citation type="journal article" date="2010" name="Stand. Genomic Sci.">
        <title>Complete genome sequence of Archaeoglobus profundus type strain (AV18).</title>
        <authorList>
            <person name="von Jan M."/>
            <person name="Lapidus A."/>
            <person name="Del Rio T.G."/>
            <person name="Copeland A."/>
            <person name="Tice H."/>
            <person name="Cheng J.F."/>
            <person name="Lucas S."/>
            <person name="Chen F."/>
            <person name="Nolan M."/>
            <person name="Goodwin L."/>
            <person name="Han C."/>
            <person name="Pitluck S."/>
            <person name="Liolios K."/>
            <person name="Ivanova N."/>
            <person name="Mavromatis K."/>
            <person name="Ovchinnikova G."/>
            <person name="Chertkov O."/>
            <person name="Pati A."/>
            <person name="Chen A."/>
            <person name="Palaniappan K."/>
            <person name="Land M."/>
            <person name="Hauser L."/>
            <person name="Chang Y.J."/>
            <person name="Jeffries C.D."/>
            <person name="Saunders E."/>
            <person name="Brettin T."/>
            <person name="Detter J.C."/>
            <person name="Chain P."/>
            <person name="Eichinger K."/>
            <person name="Huber H."/>
            <person name="Spring S."/>
            <person name="Rohde M."/>
            <person name="Goker M."/>
            <person name="Wirth R."/>
            <person name="Woyke T."/>
            <person name="Bristow J."/>
            <person name="Eisen J.A."/>
            <person name="Markowitz V."/>
            <person name="Hugenholtz P."/>
            <person name="Kyrpides N.C."/>
            <person name="Klenk H.P."/>
        </authorList>
    </citation>
    <scope>NUCLEOTIDE SEQUENCE [LARGE SCALE GENOMIC DNA]</scope>
    <source>
        <strain evidence="7">DSM 5631 / JCM 9629 / NBRC 100127 / Av18</strain>
    </source>
</reference>
<dbReference type="InterPro" id="IPR018038">
    <property type="entry name" value="Ribosomal_uL30_CS"/>
</dbReference>
<dbReference type="SUPFAM" id="SSF55129">
    <property type="entry name" value="Ribosomal protein L30p/L7e"/>
    <property type="match status" value="1"/>
</dbReference>
<dbReference type="GO" id="GO:0006412">
    <property type="term" value="P:translation"/>
    <property type="evidence" value="ECO:0007669"/>
    <property type="project" value="UniProtKB-UniRule"/>
</dbReference>
<dbReference type="InterPro" id="IPR036919">
    <property type="entry name" value="Ribo_uL30_ferredoxin-like_sf"/>
</dbReference>
<dbReference type="HAMAP" id="MF_01371_A">
    <property type="entry name" value="Ribosomal_uL30_A"/>
    <property type="match status" value="1"/>
</dbReference>
<evidence type="ECO:0000256" key="2">
    <source>
        <dbReference type="ARBA" id="ARBA00022980"/>
    </source>
</evidence>
<dbReference type="GO" id="GO:0003735">
    <property type="term" value="F:structural constituent of ribosome"/>
    <property type="evidence" value="ECO:0007669"/>
    <property type="project" value="UniProtKB-UniRule"/>
</dbReference>
<dbReference type="EMBL" id="CP001857">
    <property type="protein sequence ID" value="ADB58389.1"/>
    <property type="molecule type" value="Genomic_DNA"/>
</dbReference>
<feature type="domain" description="Large ribosomal subunit protein uL30-like ferredoxin-like fold" evidence="5">
    <location>
        <begin position="8"/>
        <end position="58"/>
    </location>
</feature>
<dbReference type="KEGG" id="apo:Arcpr_1340"/>
<dbReference type="HOGENOM" id="CLU_055156_6_0_2"/>
<dbReference type="Gene3D" id="3.30.1390.20">
    <property type="entry name" value="Ribosomal protein L30, ferredoxin-like fold domain"/>
    <property type="match status" value="1"/>
</dbReference>
<organism evidence="6 7">
    <name type="scientific">Archaeoglobus profundus (strain DSM 5631 / JCM 9629 / NBRC 100127 / Av18)</name>
    <dbReference type="NCBI Taxonomy" id="572546"/>
    <lineage>
        <taxon>Archaea</taxon>
        <taxon>Methanobacteriati</taxon>
        <taxon>Methanobacteriota</taxon>
        <taxon>Archaeoglobi</taxon>
        <taxon>Archaeoglobales</taxon>
        <taxon>Archaeoglobaceae</taxon>
        <taxon>Archaeoglobus</taxon>
    </lineage>
</organism>
<dbReference type="CDD" id="cd01657">
    <property type="entry name" value="Ribosomal_L7_archeal_euk"/>
    <property type="match status" value="1"/>
</dbReference>
<dbReference type="PANTHER" id="PTHR11524:SF16">
    <property type="entry name" value="LARGE RIBOSOMAL SUBUNIT PROTEIN UL30"/>
    <property type="match status" value="1"/>
</dbReference>
<dbReference type="PROSITE" id="PS00634">
    <property type="entry name" value="RIBOSOMAL_L30"/>
    <property type="match status" value="1"/>
</dbReference>
<accession>D2RE45</accession>
<dbReference type="NCBIfam" id="NF004711">
    <property type="entry name" value="PRK06049.1"/>
    <property type="match status" value="1"/>
</dbReference>
<evidence type="ECO:0000256" key="3">
    <source>
        <dbReference type="ARBA" id="ARBA00023274"/>
    </source>
</evidence>
<dbReference type="Pfam" id="PF00327">
    <property type="entry name" value="Ribosomal_L30"/>
    <property type="match status" value="1"/>
</dbReference>
<gene>
    <name evidence="4" type="primary">rpl30</name>
    <name evidence="6" type="ordered locus">Arcpr_1340</name>
</gene>
<dbReference type="InterPro" id="IPR016082">
    <property type="entry name" value="Ribosomal_uL30_ferredoxin-like"/>
</dbReference>
<evidence type="ECO:0000256" key="4">
    <source>
        <dbReference type="HAMAP-Rule" id="MF_01371"/>
    </source>
</evidence>
<comment type="similarity">
    <text evidence="1 4">Belongs to the universal ribosomal protein uL30 family.</text>
</comment>
<name>D2RE45_ARCPA</name>